<dbReference type="InterPro" id="IPR016181">
    <property type="entry name" value="Acyl_CoA_acyltransferase"/>
</dbReference>
<comment type="caution">
    <text evidence="4">The sequence shown here is derived from an EMBL/GenBank/DDBJ whole genome shotgun (WGS) entry which is preliminary data.</text>
</comment>
<dbReference type="InterPro" id="IPR050832">
    <property type="entry name" value="Bact_Acetyltransf"/>
</dbReference>
<sequence>MVTTTIRLARPDEYDEVGELTAGAYASDGFIPEGSDYGLTLRNAADRAAKAELWVAVDDTELLGTVTFCTPGSVYGEIAETGEGEFRMLGVSPKARGLGLGTALSLHCVERSRELGYHRVVLSSATYMTGAHRIYERLGFTRLPERDWSPRLGVDLYAFALDL</sequence>
<evidence type="ECO:0000259" key="3">
    <source>
        <dbReference type="PROSITE" id="PS51186"/>
    </source>
</evidence>
<dbReference type="RefSeq" id="WP_132191372.1">
    <property type="nucleotide sequence ID" value="NZ_SLWM01000011.1"/>
</dbReference>
<dbReference type="Proteomes" id="UP000295818">
    <property type="component" value="Unassembled WGS sequence"/>
</dbReference>
<dbReference type="PROSITE" id="PS51186">
    <property type="entry name" value="GNAT"/>
    <property type="match status" value="1"/>
</dbReference>
<evidence type="ECO:0000256" key="1">
    <source>
        <dbReference type="ARBA" id="ARBA00022679"/>
    </source>
</evidence>
<evidence type="ECO:0000313" key="4">
    <source>
        <dbReference type="EMBL" id="TCO19007.1"/>
    </source>
</evidence>
<accession>A0ABY2BJ39</accession>
<dbReference type="SUPFAM" id="SSF55729">
    <property type="entry name" value="Acyl-CoA N-acyltransferases (Nat)"/>
    <property type="match status" value="1"/>
</dbReference>
<dbReference type="Gene3D" id="3.40.630.30">
    <property type="match status" value="1"/>
</dbReference>
<name>A0ABY2BJ39_9ACTN</name>
<organism evidence="4 5">
    <name type="scientific">Kribbella orskensis</name>
    <dbReference type="NCBI Taxonomy" id="2512216"/>
    <lineage>
        <taxon>Bacteria</taxon>
        <taxon>Bacillati</taxon>
        <taxon>Actinomycetota</taxon>
        <taxon>Actinomycetes</taxon>
        <taxon>Propionibacteriales</taxon>
        <taxon>Kribbellaceae</taxon>
        <taxon>Kribbella</taxon>
    </lineage>
</organism>
<reference evidence="4 5" key="1">
    <citation type="journal article" date="2015" name="Stand. Genomic Sci.">
        <title>Genomic Encyclopedia of Bacterial and Archaeal Type Strains, Phase III: the genomes of soil and plant-associated and newly described type strains.</title>
        <authorList>
            <person name="Whitman W.B."/>
            <person name="Woyke T."/>
            <person name="Klenk H.P."/>
            <person name="Zhou Y."/>
            <person name="Lilburn T.G."/>
            <person name="Beck B.J."/>
            <person name="De Vos P."/>
            <person name="Vandamme P."/>
            <person name="Eisen J.A."/>
            <person name="Garrity G."/>
            <person name="Hugenholtz P."/>
            <person name="Kyrpides N.C."/>
        </authorList>
    </citation>
    <scope>NUCLEOTIDE SEQUENCE [LARGE SCALE GENOMIC DNA]</scope>
    <source>
        <strain evidence="4 5">VKM Ac-2538</strain>
    </source>
</reference>
<dbReference type="PANTHER" id="PTHR43877:SF2">
    <property type="entry name" value="AMINOALKYLPHOSPHONATE N-ACETYLTRANSFERASE-RELATED"/>
    <property type="match status" value="1"/>
</dbReference>
<dbReference type="InterPro" id="IPR000182">
    <property type="entry name" value="GNAT_dom"/>
</dbReference>
<keyword evidence="2" id="KW-0012">Acyltransferase</keyword>
<gene>
    <name evidence="4" type="ORF">EV644_111247</name>
</gene>
<proteinExistence type="predicted"/>
<keyword evidence="5" id="KW-1185">Reference proteome</keyword>
<evidence type="ECO:0000256" key="2">
    <source>
        <dbReference type="ARBA" id="ARBA00023315"/>
    </source>
</evidence>
<keyword evidence="1" id="KW-0808">Transferase</keyword>
<evidence type="ECO:0000313" key="5">
    <source>
        <dbReference type="Proteomes" id="UP000295818"/>
    </source>
</evidence>
<dbReference type="CDD" id="cd04301">
    <property type="entry name" value="NAT_SF"/>
    <property type="match status" value="1"/>
</dbReference>
<feature type="domain" description="N-acetyltransferase" evidence="3">
    <location>
        <begin position="4"/>
        <end position="162"/>
    </location>
</feature>
<dbReference type="Pfam" id="PF00583">
    <property type="entry name" value="Acetyltransf_1"/>
    <property type="match status" value="1"/>
</dbReference>
<dbReference type="EMBL" id="SLWM01000011">
    <property type="protein sequence ID" value="TCO19007.1"/>
    <property type="molecule type" value="Genomic_DNA"/>
</dbReference>
<dbReference type="PANTHER" id="PTHR43877">
    <property type="entry name" value="AMINOALKYLPHOSPHONATE N-ACETYLTRANSFERASE-RELATED-RELATED"/>
    <property type="match status" value="1"/>
</dbReference>
<protein>
    <submittedName>
        <fullName evidence="4">N-acetyltransferase YhbS</fullName>
    </submittedName>
</protein>